<comment type="caution">
    <text evidence="2">The sequence shown here is derived from an EMBL/GenBank/DDBJ whole genome shotgun (WGS) entry which is preliminary data.</text>
</comment>
<gene>
    <name evidence="2" type="ORF">WICPIJ_004548</name>
</gene>
<evidence type="ECO:0000313" key="2">
    <source>
        <dbReference type="EMBL" id="KAH3684483.1"/>
    </source>
</evidence>
<evidence type="ECO:0000313" key="3">
    <source>
        <dbReference type="Proteomes" id="UP000774326"/>
    </source>
</evidence>
<dbReference type="AlphaFoldDB" id="A0A9P8TLY3"/>
<feature type="region of interest" description="Disordered" evidence="1">
    <location>
        <begin position="25"/>
        <end position="207"/>
    </location>
</feature>
<evidence type="ECO:0000256" key="1">
    <source>
        <dbReference type="SAM" id="MobiDB-lite"/>
    </source>
</evidence>
<feature type="compositionally biased region" description="Acidic residues" evidence="1">
    <location>
        <begin position="168"/>
        <end position="177"/>
    </location>
</feature>
<organism evidence="2 3">
    <name type="scientific">Wickerhamomyces pijperi</name>
    <name type="common">Yeast</name>
    <name type="synonym">Pichia pijperi</name>
    <dbReference type="NCBI Taxonomy" id="599730"/>
    <lineage>
        <taxon>Eukaryota</taxon>
        <taxon>Fungi</taxon>
        <taxon>Dikarya</taxon>
        <taxon>Ascomycota</taxon>
        <taxon>Saccharomycotina</taxon>
        <taxon>Saccharomycetes</taxon>
        <taxon>Phaffomycetales</taxon>
        <taxon>Wickerhamomycetaceae</taxon>
        <taxon>Wickerhamomyces</taxon>
    </lineage>
</organism>
<keyword evidence="3" id="KW-1185">Reference proteome</keyword>
<accession>A0A9P8TLY3</accession>
<feature type="compositionally biased region" description="Acidic residues" evidence="1">
    <location>
        <begin position="43"/>
        <end position="53"/>
    </location>
</feature>
<reference evidence="2" key="1">
    <citation type="journal article" date="2021" name="Open Biol.">
        <title>Shared evolutionary footprints suggest mitochondrial oxidative damage underlies multiple complex I losses in fungi.</title>
        <authorList>
            <person name="Schikora-Tamarit M.A."/>
            <person name="Marcet-Houben M."/>
            <person name="Nosek J."/>
            <person name="Gabaldon T."/>
        </authorList>
    </citation>
    <scope>NUCLEOTIDE SEQUENCE</scope>
    <source>
        <strain evidence="2">CBS2887</strain>
    </source>
</reference>
<feature type="compositionally biased region" description="Low complexity" evidence="1">
    <location>
        <begin position="137"/>
        <end position="152"/>
    </location>
</feature>
<protein>
    <submittedName>
        <fullName evidence="2">Uncharacterized protein</fullName>
    </submittedName>
</protein>
<reference evidence="2" key="2">
    <citation type="submission" date="2021-01" db="EMBL/GenBank/DDBJ databases">
        <authorList>
            <person name="Schikora-Tamarit M.A."/>
        </authorList>
    </citation>
    <scope>NUCLEOTIDE SEQUENCE</scope>
    <source>
        <strain evidence="2">CBS2887</strain>
    </source>
</reference>
<feature type="compositionally biased region" description="Polar residues" evidence="1">
    <location>
        <begin position="225"/>
        <end position="243"/>
    </location>
</feature>
<dbReference type="EMBL" id="JAEUBG010002458">
    <property type="protein sequence ID" value="KAH3684483.1"/>
    <property type="molecule type" value="Genomic_DNA"/>
</dbReference>
<dbReference type="OrthoDB" id="4036611at2759"/>
<dbReference type="Proteomes" id="UP000774326">
    <property type="component" value="Unassembled WGS sequence"/>
</dbReference>
<feature type="compositionally biased region" description="Polar residues" evidence="1">
    <location>
        <begin position="309"/>
        <end position="323"/>
    </location>
</feature>
<feature type="compositionally biased region" description="Acidic residues" evidence="1">
    <location>
        <begin position="110"/>
        <end position="119"/>
    </location>
</feature>
<proteinExistence type="predicted"/>
<name>A0A9P8TLY3_WICPI</name>
<sequence>MSELTEEQQKDLKLEEAKKKYEALKKKNKKKNKAKKETKTEDQDTAETEEQTPEVETAKEKEPTDEIVAAETDESPALDEGNAPEVAPLAVKEDIATQPTEEQSNKDTEETNQTEEDPVTELFGADDSSADPFGSIPAATPEATTDEAVVVAADEKTEEETPVVPEEKQEDTEEQQQQEENKAIASDIHAISPKQTSISPKTEPVGNLDQIQSKNHEIFPAESAKSATETTDLFGSTTDTQPSFLEVTSEEYKAQISELQTENQTLKNQIESLKTENKNLKFLKFDHLDQIETLQSQIEKLQSDLSKAKTDSSTNIQQNTHNGGNIDEDRVELSPTPTYQQPYFPQLTSRVSVSTSSFDQYRYGQKEAKLTSEEIKSRLSQWKGWNVDMTGWRSIGTGAVVDL</sequence>
<dbReference type="Gene3D" id="1.20.5.1700">
    <property type="match status" value="1"/>
</dbReference>
<feature type="region of interest" description="Disordered" evidence="1">
    <location>
        <begin position="309"/>
        <end position="330"/>
    </location>
</feature>
<feature type="region of interest" description="Disordered" evidence="1">
    <location>
        <begin position="219"/>
        <end position="243"/>
    </location>
</feature>